<evidence type="ECO:0000313" key="17">
    <source>
        <dbReference type="Proteomes" id="UP001161757"/>
    </source>
</evidence>
<evidence type="ECO:0000256" key="4">
    <source>
        <dbReference type="ARBA" id="ARBA00011245"/>
    </source>
</evidence>
<evidence type="ECO:0000256" key="13">
    <source>
        <dbReference type="SAM" id="MobiDB-lite"/>
    </source>
</evidence>
<dbReference type="InterPro" id="IPR022678">
    <property type="entry name" value="NMT_CS"/>
</dbReference>
<evidence type="ECO:0000259" key="15">
    <source>
        <dbReference type="Pfam" id="PF02799"/>
    </source>
</evidence>
<comment type="subcellular location">
    <subcellularLocation>
        <location evidence="2">Cytoplasm</location>
    </subcellularLocation>
</comment>
<dbReference type="EC" id="2.3.1.97" evidence="5 11"/>
<evidence type="ECO:0000256" key="5">
    <source>
        <dbReference type="ARBA" id="ARBA00012923"/>
    </source>
</evidence>
<dbReference type="PROSITE" id="PS00976">
    <property type="entry name" value="NMT_2"/>
    <property type="match status" value="1"/>
</dbReference>
<dbReference type="AlphaFoldDB" id="A0AAN6IRA7"/>
<dbReference type="FunFam" id="3.40.630.30:FF:000042">
    <property type="entry name" value="Glycylpeptide N-tetradecanoyltransferase"/>
    <property type="match status" value="1"/>
</dbReference>
<comment type="function">
    <text evidence="1 11">Adds a myristoyl group to the N-terminal glycine residue of certain cellular proteins.</text>
</comment>
<dbReference type="PIRSF" id="PIRSF015892">
    <property type="entry name" value="N-myristl_transf"/>
    <property type="match status" value="1"/>
</dbReference>
<keyword evidence="7" id="KW-0963">Cytoplasm</keyword>
<evidence type="ECO:0000256" key="8">
    <source>
        <dbReference type="ARBA" id="ARBA00022679"/>
    </source>
</evidence>
<dbReference type="GO" id="GO:0004379">
    <property type="term" value="F:glycylpeptide N-tetradecanoyltransferase activity"/>
    <property type="evidence" value="ECO:0007669"/>
    <property type="project" value="UniProtKB-EC"/>
</dbReference>
<dbReference type="SUPFAM" id="SSF55729">
    <property type="entry name" value="Acyl-CoA N-acyltransferases (Nat)"/>
    <property type="match status" value="2"/>
</dbReference>
<evidence type="ECO:0000256" key="12">
    <source>
        <dbReference type="RuleBase" id="RU004178"/>
    </source>
</evidence>
<dbReference type="InterPro" id="IPR022676">
    <property type="entry name" value="NMT_N"/>
</dbReference>
<name>A0AAN6IRA7_EXODE</name>
<evidence type="ECO:0000256" key="10">
    <source>
        <dbReference type="ARBA" id="ARBA00048276"/>
    </source>
</evidence>
<dbReference type="Proteomes" id="UP001161757">
    <property type="component" value="Unassembled WGS sequence"/>
</dbReference>
<dbReference type="Pfam" id="PF02799">
    <property type="entry name" value="NMT_C"/>
    <property type="match status" value="1"/>
</dbReference>
<evidence type="ECO:0000256" key="1">
    <source>
        <dbReference type="ARBA" id="ARBA00003900"/>
    </source>
</evidence>
<comment type="catalytic activity">
    <reaction evidence="10 11">
        <text>N-terminal glycyl-[protein] + tetradecanoyl-CoA = N-tetradecanoylglycyl-[protein] + CoA + H(+)</text>
        <dbReference type="Rhea" id="RHEA:15521"/>
        <dbReference type="Rhea" id="RHEA-COMP:12666"/>
        <dbReference type="Rhea" id="RHEA-COMP:12667"/>
        <dbReference type="ChEBI" id="CHEBI:15378"/>
        <dbReference type="ChEBI" id="CHEBI:57287"/>
        <dbReference type="ChEBI" id="CHEBI:57385"/>
        <dbReference type="ChEBI" id="CHEBI:64723"/>
        <dbReference type="ChEBI" id="CHEBI:133050"/>
        <dbReference type="EC" id="2.3.1.97"/>
    </reaction>
</comment>
<evidence type="ECO:0000256" key="3">
    <source>
        <dbReference type="ARBA" id="ARBA00009469"/>
    </source>
</evidence>
<dbReference type="PANTHER" id="PTHR11377:SF5">
    <property type="entry name" value="GLYCYLPEPTIDE N-TETRADECANOYLTRANSFERASE"/>
    <property type="match status" value="1"/>
</dbReference>
<dbReference type="InterPro" id="IPR000903">
    <property type="entry name" value="NMT"/>
</dbReference>
<evidence type="ECO:0000256" key="7">
    <source>
        <dbReference type="ARBA" id="ARBA00022490"/>
    </source>
</evidence>
<dbReference type="Pfam" id="PF01233">
    <property type="entry name" value="NMT"/>
    <property type="match status" value="1"/>
</dbReference>
<keyword evidence="8 11" id="KW-0808">Transferase</keyword>
<feature type="compositionally biased region" description="Low complexity" evidence="13">
    <location>
        <begin position="57"/>
        <end position="84"/>
    </location>
</feature>
<reference evidence="16" key="1">
    <citation type="submission" date="2023-01" db="EMBL/GenBank/DDBJ databases">
        <title>Exophiala dermititidis isolated from Cystic Fibrosis Patient.</title>
        <authorList>
            <person name="Kurbessoian T."/>
            <person name="Crocker A."/>
            <person name="Murante D."/>
            <person name="Hogan D.A."/>
            <person name="Stajich J.E."/>
        </authorList>
    </citation>
    <scope>NUCLEOTIDE SEQUENCE</scope>
    <source>
        <strain evidence="16">Ex8</strain>
    </source>
</reference>
<evidence type="ECO:0000313" key="16">
    <source>
        <dbReference type="EMBL" id="KAJ8987553.1"/>
    </source>
</evidence>
<keyword evidence="9 11" id="KW-0012">Acyltransferase</keyword>
<evidence type="ECO:0000259" key="14">
    <source>
        <dbReference type="Pfam" id="PF01233"/>
    </source>
</evidence>
<evidence type="ECO:0000256" key="6">
    <source>
        <dbReference type="ARBA" id="ARBA00022240"/>
    </source>
</evidence>
<dbReference type="PANTHER" id="PTHR11377">
    <property type="entry name" value="N-MYRISTOYL TRANSFERASE"/>
    <property type="match status" value="1"/>
</dbReference>
<protein>
    <recommendedName>
        <fullName evidence="6 11">Glycylpeptide N-tetradecanoyltransferase</fullName>
        <ecNumber evidence="5 11">2.3.1.97</ecNumber>
    </recommendedName>
</protein>
<comment type="subunit">
    <text evidence="4">Monomer.</text>
</comment>
<dbReference type="FunFam" id="3.40.630.30:FF:000056">
    <property type="entry name" value="Glycylpeptide N-tetradecanoyltransferase"/>
    <property type="match status" value="1"/>
</dbReference>
<dbReference type="InterPro" id="IPR016181">
    <property type="entry name" value="Acyl_CoA_acyltransferase"/>
</dbReference>
<proteinExistence type="inferred from homology"/>
<comment type="similarity">
    <text evidence="3 12">Belongs to the NMT family.</text>
</comment>
<dbReference type="EMBL" id="JAJGCB010000024">
    <property type="protein sequence ID" value="KAJ8987553.1"/>
    <property type="molecule type" value="Genomic_DNA"/>
</dbReference>
<feature type="compositionally biased region" description="Basic residues" evidence="13">
    <location>
        <begin position="45"/>
        <end position="56"/>
    </location>
</feature>
<accession>A0AAN6IRA7</accession>
<feature type="region of interest" description="Disordered" evidence="13">
    <location>
        <begin position="1"/>
        <end position="92"/>
    </location>
</feature>
<feature type="domain" description="Glycylpeptide N-tetradecanoyltransferase N-terminal" evidence="14">
    <location>
        <begin position="167"/>
        <end position="322"/>
    </location>
</feature>
<organism evidence="16 17">
    <name type="scientific">Exophiala dermatitidis</name>
    <name type="common">Black yeast-like fungus</name>
    <name type="synonym">Wangiella dermatitidis</name>
    <dbReference type="NCBI Taxonomy" id="5970"/>
    <lineage>
        <taxon>Eukaryota</taxon>
        <taxon>Fungi</taxon>
        <taxon>Dikarya</taxon>
        <taxon>Ascomycota</taxon>
        <taxon>Pezizomycotina</taxon>
        <taxon>Eurotiomycetes</taxon>
        <taxon>Chaetothyriomycetidae</taxon>
        <taxon>Chaetothyriales</taxon>
        <taxon>Herpotrichiellaceae</taxon>
        <taxon>Exophiala</taxon>
    </lineage>
</organism>
<dbReference type="Gene3D" id="3.40.630.30">
    <property type="match status" value="2"/>
</dbReference>
<dbReference type="GO" id="GO:0005737">
    <property type="term" value="C:cytoplasm"/>
    <property type="evidence" value="ECO:0007669"/>
    <property type="project" value="UniProtKB-SubCell"/>
</dbReference>
<feature type="domain" description="Glycylpeptide N-tetradecanoyltransferase C-terminal" evidence="15">
    <location>
        <begin position="336"/>
        <end position="551"/>
    </location>
</feature>
<evidence type="ECO:0000256" key="9">
    <source>
        <dbReference type="ARBA" id="ARBA00023315"/>
    </source>
</evidence>
<dbReference type="InterPro" id="IPR022677">
    <property type="entry name" value="NMT_C"/>
</dbReference>
<evidence type="ECO:0000256" key="2">
    <source>
        <dbReference type="ARBA" id="ARBA00004496"/>
    </source>
</evidence>
<comment type="caution">
    <text evidence="16">The sequence shown here is derived from an EMBL/GenBank/DDBJ whole genome shotgun (WGS) entry which is preliminary data.</text>
</comment>
<evidence type="ECO:0000256" key="11">
    <source>
        <dbReference type="RuleBase" id="RU000586"/>
    </source>
</evidence>
<sequence>MAESHPEGAPLEAQLPAESESEGEEETHASAEGSQDPGTSTDGKGKKKKKKSKKAKLVSALKGEKSSTSSDAAAESSSSKSNPKLSDEAVKKLLDMNPSLKGELAGIPPEKASEILKKMDVSQLLSGLSLNGKNQKDMASYKFWGTQPVPKFDEKLEDKPDGPIKDVTPEMVPKEAAPLPEGYEWVELDMTNEGEIKEVYKLLSQHYVEDDHAMFRFNYSAVFLDWALKSPGWKKSWHIGVRAKGPSRLLVASIFGIPIKLRIREHVVDVVEINFMCVHKKLRSRRLAPVLIKEITRRCNLDGVYQAIYTAGVVLPTPVGSCRYYHRSLDWLKLYEVGFSPLPPNSTPAKMVARNQLPPNTSTPGWRVMQDKDVDAVHDLLSRYLKRFDLAQEFTRDEVEHWFINRQKPEDQVVWSFVVENDDGKITDFTSFYCLESSVIGEMSKKHDKIRAAYLYYYATEHAFNPKEKGLKERLLHLIQDLLIEAKKAKFDVFNALTLHDNPLFLEQLKFGAGDGHLHHYLYNWRTKPINGGINAKNLPDESKRGGIGIVLL</sequence>
<gene>
    <name evidence="16" type="primary">NMT1</name>
    <name evidence="16" type="ORF">HRR80_008452</name>
</gene>